<protein>
    <recommendedName>
        <fullName evidence="1">E2 ubiquitin-conjugating enzyme</fullName>
        <ecNumber evidence="1">2.3.2.23</ecNumber>
    </recommendedName>
</protein>
<dbReference type="Gene3D" id="3.10.110.10">
    <property type="entry name" value="Ubiquitin Conjugating Enzyme"/>
    <property type="match status" value="1"/>
</dbReference>
<evidence type="ECO:0000256" key="1">
    <source>
        <dbReference type="ARBA" id="ARBA00012486"/>
    </source>
</evidence>
<dbReference type="InterPro" id="IPR016135">
    <property type="entry name" value="UBQ-conjugating_enzyme/RWD"/>
</dbReference>
<comment type="caution">
    <text evidence="8">The sequence shown here is derived from an EMBL/GenBank/DDBJ whole genome shotgun (WGS) entry which is preliminary data.</text>
</comment>
<keyword evidence="5" id="KW-0067">ATP-binding</keyword>
<dbReference type="SUPFAM" id="SSF54495">
    <property type="entry name" value="UBC-like"/>
    <property type="match status" value="1"/>
</dbReference>
<evidence type="ECO:0000256" key="2">
    <source>
        <dbReference type="ARBA" id="ARBA00022679"/>
    </source>
</evidence>
<reference evidence="8 9" key="1">
    <citation type="journal article" date="2019" name="Nat. Ecol. Evol.">
        <title>Megaphylogeny resolves global patterns of mushroom evolution.</title>
        <authorList>
            <person name="Varga T."/>
            <person name="Krizsan K."/>
            <person name="Foldi C."/>
            <person name="Dima B."/>
            <person name="Sanchez-Garcia M."/>
            <person name="Sanchez-Ramirez S."/>
            <person name="Szollosi G.J."/>
            <person name="Szarkandi J.G."/>
            <person name="Papp V."/>
            <person name="Albert L."/>
            <person name="Andreopoulos W."/>
            <person name="Angelini C."/>
            <person name="Antonin V."/>
            <person name="Barry K.W."/>
            <person name="Bougher N.L."/>
            <person name="Buchanan P."/>
            <person name="Buyck B."/>
            <person name="Bense V."/>
            <person name="Catcheside P."/>
            <person name="Chovatia M."/>
            <person name="Cooper J."/>
            <person name="Damon W."/>
            <person name="Desjardin D."/>
            <person name="Finy P."/>
            <person name="Geml J."/>
            <person name="Haridas S."/>
            <person name="Hughes K."/>
            <person name="Justo A."/>
            <person name="Karasinski D."/>
            <person name="Kautmanova I."/>
            <person name="Kiss B."/>
            <person name="Kocsube S."/>
            <person name="Kotiranta H."/>
            <person name="LaButti K.M."/>
            <person name="Lechner B.E."/>
            <person name="Liimatainen K."/>
            <person name="Lipzen A."/>
            <person name="Lukacs Z."/>
            <person name="Mihaltcheva S."/>
            <person name="Morgado L.N."/>
            <person name="Niskanen T."/>
            <person name="Noordeloos M.E."/>
            <person name="Ohm R.A."/>
            <person name="Ortiz-Santana B."/>
            <person name="Ovrebo C."/>
            <person name="Racz N."/>
            <person name="Riley R."/>
            <person name="Savchenko A."/>
            <person name="Shiryaev A."/>
            <person name="Soop K."/>
            <person name="Spirin V."/>
            <person name="Szebenyi C."/>
            <person name="Tomsovsky M."/>
            <person name="Tulloss R.E."/>
            <person name="Uehling J."/>
            <person name="Grigoriev I.V."/>
            <person name="Vagvolgyi C."/>
            <person name="Papp T."/>
            <person name="Martin F.M."/>
            <person name="Miettinen O."/>
            <person name="Hibbett D.S."/>
            <person name="Nagy L.G."/>
        </authorList>
    </citation>
    <scope>NUCLEOTIDE SEQUENCE [LARGE SCALE GENOMIC DNA]</scope>
    <source>
        <strain evidence="8 9">FP101781</strain>
    </source>
</reference>
<dbReference type="GO" id="GO:0061631">
    <property type="term" value="F:ubiquitin conjugating enzyme activity"/>
    <property type="evidence" value="ECO:0007669"/>
    <property type="project" value="UniProtKB-EC"/>
</dbReference>
<dbReference type="FunFam" id="3.10.110.10:FF:000060">
    <property type="entry name" value="Ubiquitin conjugating enzyme (UbcB)"/>
    <property type="match status" value="1"/>
</dbReference>
<dbReference type="SMART" id="SM00212">
    <property type="entry name" value="UBCc"/>
    <property type="match status" value="1"/>
</dbReference>
<dbReference type="PROSITE" id="PS50127">
    <property type="entry name" value="UBC_2"/>
    <property type="match status" value="1"/>
</dbReference>
<dbReference type="PANTHER" id="PTHR24068">
    <property type="entry name" value="UBIQUITIN-CONJUGATING ENZYME E2"/>
    <property type="match status" value="1"/>
</dbReference>
<feature type="domain" description="UBC core" evidence="7">
    <location>
        <begin position="9"/>
        <end position="155"/>
    </location>
</feature>
<evidence type="ECO:0000313" key="9">
    <source>
        <dbReference type="Proteomes" id="UP000298030"/>
    </source>
</evidence>
<evidence type="ECO:0000256" key="5">
    <source>
        <dbReference type="ARBA" id="ARBA00022840"/>
    </source>
</evidence>
<evidence type="ECO:0000256" key="3">
    <source>
        <dbReference type="ARBA" id="ARBA00022741"/>
    </source>
</evidence>
<feature type="region of interest" description="Disordered" evidence="6">
    <location>
        <begin position="157"/>
        <end position="282"/>
    </location>
</feature>
<evidence type="ECO:0000256" key="6">
    <source>
        <dbReference type="SAM" id="MobiDB-lite"/>
    </source>
</evidence>
<keyword evidence="2" id="KW-0808">Transferase</keyword>
<gene>
    <name evidence="8" type="ORF">FA13DRAFT_842615</name>
</gene>
<evidence type="ECO:0000256" key="4">
    <source>
        <dbReference type="ARBA" id="ARBA00022786"/>
    </source>
</evidence>
<feature type="compositionally biased region" description="Low complexity" evidence="6">
    <location>
        <begin position="229"/>
        <end position="244"/>
    </location>
</feature>
<dbReference type="InterPro" id="IPR000608">
    <property type="entry name" value="UBC"/>
</dbReference>
<dbReference type="Pfam" id="PF00179">
    <property type="entry name" value="UQ_con"/>
    <property type="match status" value="1"/>
</dbReference>
<name>A0A4Y7T181_COPMI</name>
<sequence>MPPGGVSSTTLKRINREMADLKKEDMGEITLEPLENNMYLWRGTIPGPEGSVYEGGVFHVEIHLPPDYPFTAPKAMLKTRIYHMNISDQGSICIDILKYNWSPALSLFKVMLSLSSLLTDPNPKDPLVPSIATEYVRNRKQHDAKARQWTEMYAKPKSAPLVVPTPQPLPASPARGSRSRRAPPPRAGSSSIAGPSRVTSGVSAPIVIDDSDDDSMAVARSTKRKRETATASSTSRSRRTMAPAGDVLEIPDDDGSSSTRPKRARTARNTAPVSDDVIVIED</sequence>
<feature type="compositionally biased region" description="Low complexity" evidence="6">
    <location>
        <begin position="187"/>
        <end position="197"/>
    </location>
</feature>
<organism evidence="8 9">
    <name type="scientific">Coprinellus micaceus</name>
    <name type="common">Glistening ink-cap mushroom</name>
    <name type="synonym">Coprinus micaceus</name>
    <dbReference type="NCBI Taxonomy" id="71717"/>
    <lineage>
        <taxon>Eukaryota</taxon>
        <taxon>Fungi</taxon>
        <taxon>Dikarya</taxon>
        <taxon>Basidiomycota</taxon>
        <taxon>Agaricomycotina</taxon>
        <taxon>Agaricomycetes</taxon>
        <taxon>Agaricomycetidae</taxon>
        <taxon>Agaricales</taxon>
        <taxon>Agaricineae</taxon>
        <taxon>Psathyrellaceae</taxon>
        <taxon>Coprinellus</taxon>
    </lineage>
</organism>
<dbReference type="AlphaFoldDB" id="A0A4Y7T181"/>
<evidence type="ECO:0000259" key="7">
    <source>
        <dbReference type="PROSITE" id="PS50127"/>
    </source>
</evidence>
<dbReference type="STRING" id="71717.A0A4Y7T181"/>
<accession>A0A4Y7T181</accession>
<dbReference type="GO" id="GO:0005524">
    <property type="term" value="F:ATP binding"/>
    <property type="evidence" value="ECO:0007669"/>
    <property type="project" value="UniProtKB-KW"/>
</dbReference>
<evidence type="ECO:0000313" key="8">
    <source>
        <dbReference type="EMBL" id="TEB27927.1"/>
    </source>
</evidence>
<keyword evidence="3" id="KW-0547">Nucleotide-binding</keyword>
<dbReference type="OrthoDB" id="7851174at2759"/>
<keyword evidence="9" id="KW-1185">Reference proteome</keyword>
<keyword evidence="4" id="KW-0833">Ubl conjugation pathway</keyword>
<proteinExistence type="predicted"/>
<dbReference type="EMBL" id="QPFP01000036">
    <property type="protein sequence ID" value="TEB27927.1"/>
    <property type="molecule type" value="Genomic_DNA"/>
</dbReference>
<dbReference type="EC" id="2.3.2.23" evidence="1"/>
<dbReference type="Proteomes" id="UP000298030">
    <property type="component" value="Unassembled WGS sequence"/>
</dbReference>